<proteinExistence type="inferred from homology"/>
<dbReference type="Gene3D" id="1.20.120.450">
    <property type="entry name" value="dinb family like domain"/>
    <property type="match status" value="1"/>
</dbReference>
<dbReference type="OrthoDB" id="9811413at2"/>
<dbReference type="AlphaFoldDB" id="A0A1I5WZW6"/>
<dbReference type="PANTHER" id="PTHR37302">
    <property type="entry name" value="SLR1116 PROTEIN"/>
    <property type="match status" value="1"/>
</dbReference>
<dbReference type="InterPro" id="IPR007837">
    <property type="entry name" value="DinB"/>
</dbReference>
<evidence type="ECO:0000313" key="5">
    <source>
        <dbReference type="Proteomes" id="UP000199306"/>
    </source>
</evidence>
<sequence length="177" mass="20788">MLQTALKNTESTLGSLLKDYSSYNLWANKKLVEWLKSKPSYLMENEIPSSFSSIKLTLLHISKTESWWLGNLKKLQPELDFRQTYQDSVEEAFERFIKQSEELDYFIQSLDENELAENCDFSIPFVGDFSRPRTELIQHCMNHSTYHRGQVVTIGRNLDLTDAPMTDYMFYLLMAKF</sequence>
<evidence type="ECO:0000256" key="2">
    <source>
        <dbReference type="ARBA" id="ARBA00022723"/>
    </source>
</evidence>
<keyword evidence="5" id="KW-1185">Reference proteome</keyword>
<dbReference type="Pfam" id="PF05163">
    <property type="entry name" value="DinB"/>
    <property type="match status" value="1"/>
</dbReference>
<keyword evidence="2 3" id="KW-0479">Metal-binding</keyword>
<dbReference type="Proteomes" id="UP000199306">
    <property type="component" value="Unassembled WGS sequence"/>
</dbReference>
<protein>
    <submittedName>
        <fullName evidence="4">Uncharacterized damage-inducible protein DinB (Forms a four-helix bundle)</fullName>
    </submittedName>
</protein>
<evidence type="ECO:0000256" key="3">
    <source>
        <dbReference type="PIRSR" id="PIRSR607837-1"/>
    </source>
</evidence>
<accession>A0A1I5WZW6</accession>
<dbReference type="RefSeq" id="WP_092018748.1">
    <property type="nucleotide sequence ID" value="NZ_FOXH01000013.1"/>
</dbReference>
<dbReference type="EMBL" id="FOXH01000013">
    <property type="protein sequence ID" value="SFQ25161.1"/>
    <property type="molecule type" value="Genomic_DNA"/>
</dbReference>
<gene>
    <name evidence="4" type="ORF">SAMN04515674_11337</name>
</gene>
<comment type="similarity">
    <text evidence="1">Belongs to the DinB family.</text>
</comment>
<feature type="binding site" evidence="3">
    <location>
        <position position="60"/>
    </location>
    <ligand>
        <name>a divalent metal cation</name>
        <dbReference type="ChEBI" id="CHEBI:60240"/>
    </ligand>
</feature>
<dbReference type="GO" id="GO:0046872">
    <property type="term" value="F:metal ion binding"/>
    <property type="evidence" value="ECO:0007669"/>
    <property type="project" value="UniProtKB-KW"/>
</dbReference>
<evidence type="ECO:0000256" key="1">
    <source>
        <dbReference type="ARBA" id="ARBA00008635"/>
    </source>
</evidence>
<name>A0A1I5WZW6_9BACT</name>
<dbReference type="PANTHER" id="PTHR37302:SF3">
    <property type="entry name" value="DAMAGE-INDUCIBLE PROTEIN DINB"/>
    <property type="match status" value="1"/>
</dbReference>
<feature type="binding site" evidence="3">
    <location>
        <position position="143"/>
    </location>
    <ligand>
        <name>a divalent metal cation</name>
        <dbReference type="ChEBI" id="CHEBI:60240"/>
    </ligand>
</feature>
<dbReference type="SUPFAM" id="SSF109854">
    <property type="entry name" value="DinB/YfiT-like putative metalloenzymes"/>
    <property type="match status" value="1"/>
</dbReference>
<dbReference type="STRING" id="1079859.SAMN04515674_11337"/>
<evidence type="ECO:0000313" key="4">
    <source>
        <dbReference type="EMBL" id="SFQ25161.1"/>
    </source>
</evidence>
<dbReference type="InterPro" id="IPR034660">
    <property type="entry name" value="DinB/YfiT-like"/>
</dbReference>
<reference evidence="4 5" key="1">
    <citation type="submission" date="2016-10" db="EMBL/GenBank/DDBJ databases">
        <authorList>
            <person name="de Groot N.N."/>
        </authorList>
    </citation>
    <scope>NUCLEOTIDE SEQUENCE [LARGE SCALE GENOMIC DNA]</scope>
    <source>
        <strain evidence="5">E92,LMG 26720,CCM 7988</strain>
    </source>
</reference>
<organism evidence="4 5">
    <name type="scientific">Pseudarcicella hirudinis</name>
    <dbReference type="NCBI Taxonomy" id="1079859"/>
    <lineage>
        <taxon>Bacteria</taxon>
        <taxon>Pseudomonadati</taxon>
        <taxon>Bacteroidota</taxon>
        <taxon>Cytophagia</taxon>
        <taxon>Cytophagales</taxon>
        <taxon>Flectobacillaceae</taxon>
        <taxon>Pseudarcicella</taxon>
    </lineage>
</organism>
<feature type="binding site" evidence="3">
    <location>
        <position position="147"/>
    </location>
    <ligand>
        <name>a divalent metal cation</name>
        <dbReference type="ChEBI" id="CHEBI:60240"/>
    </ligand>
</feature>